<dbReference type="Gene3D" id="2.40.30.10">
    <property type="entry name" value="Translation factors"/>
    <property type="match status" value="1"/>
</dbReference>
<dbReference type="InterPro" id="IPR039261">
    <property type="entry name" value="FNR_nucleotide-bd"/>
</dbReference>
<dbReference type="InterPro" id="IPR013113">
    <property type="entry name" value="SIP_FAD-bd"/>
</dbReference>
<feature type="domain" description="FAD-binding FR-type" evidence="1">
    <location>
        <begin position="37"/>
        <end position="176"/>
    </location>
</feature>
<keyword evidence="3" id="KW-1185">Reference proteome</keyword>
<dbReference type="InterPro" id="IPR007037">
    <property type="entry name" value="SIP_rossman_dom"/>
</dbReference>
<organism evidence="2 3">
    <name type="scientific">Corynebacterium auriscanis</name>
    <dbReference type="NCBI Taxonomy" id="99807"/>
    <lineage>
        <taxon>Bacteria</taxon>
        <taxon>Bacillati</taxon>
        <taxon>Actinomycetota</taxon>
        <taxon>Actinomycetes</taxon>
        <taxon>Mycobacteriales</taxon>
        <taxon>Corynebacteriaceae</taxon>
        <taxon>Corynebacterium</taxon>
    </lineage>
</organism>
<dbReference type="Gene3D" id="3.40.50.80">
    <property type="entry name" value="Nucleotide-binding domain of ferredoxin-NADP reductase (FNR) module"/>
    <property type="match status" value="1"/>
</dbReference>
<dbReference type="PROSITE" id="PS51384">
    <property type="entry name" value="FAD_FR"/>
    <property type="match status" value="1"/>
</dbReference>
<evidence type="ECO:0000313" key="2">
    <source>
        <dbReference type="EMBL" id="KGM18883.1"/>
    </source>
</evidence>
<name>A0A0A2DI80_9CORY</name>
<dbReference type="InterPro" id="IPR039374">
    <property type="entry name" value="SIP_fam"/>
</dbReference>
<dbReference type="AlphaFoldDB" id="A0A0A2DI80"/>
<sequence length="311" mass="35006">MAMNVATPQVSKLTVSPTRRNAFTDHQLVDPPQAAGHELFRATIHEITSPSHRLRRITLHSPSFATYQLSGPDEFFGLLMPQPGTPLHLPQQTKGENLRAAVAEMPAEIRPNLRWYTVRQFDPLNCTLTFDIVTHGVTLEDLEVGHDIGPGLRWCLTAQVGSEVGLWTAHGLWHRAAPAQTLIADPSALPSLRAILEYTQTFAPKQLRDMHVIAVAETAEDIEPHLLSEWQEKLGSVELLFCPVAEFTSQTVRLLQRIDAVEHPARFSQYVWVAGEGDLCKNVRRHCVYTWKLETSAVQWCPYWFLGKARP</sequence>
<proteinExistence type="predicted"/>
<gene>
    <name evidence="2" type="ORF">MA47_04540</name>
</gene>
<dbReference type="Proteomes" id="UP000030145">
    <property type="component" value="Unassembled WGS sequence"/>
</dbReference>
<evidence type="ECO:0000313" key="3">
    <source>
        <dbReference type="Proteomes" id="UP000030145"/>
    </source>
</evidence>
<dbReference type="PANTHER" id="PTHR30157">
    <property type="entry name" value="FERRIC REDUCTASE, NADPH-DEPENDENT"/>
    <property type="match status" value="1"/>
</dbReference>
<reference evidence="2 3" key="1">
    <citation type="submission" date="2014-10" db="EMBL/GenBank/DDBJ databases">
        <title>Whole Genome sequence of Corynebacterium auriscanis strain CIP 106629.</title>
        <authorList>
            <person name="Hassan S.S."/>
            <person name="Jamal S.B."/>
            <person name="Tiwari S."/>
            <person name="Oliveira L.D.C."/>
            <person name="Souza F."/>
            <person name="Mariano D.C."/>
            <person name="Almeida S."/>
            <person name="Dorella F."/>
            <person name="Pereira F."/>
            <person name="Carvalho A."/>
            <person name="Leal C.A."/>
            <person name="Soares S.D.C."/>
            <person name="Figueiredo H.C."/>
            <person name="Silva A."/>
            <person name="Azevedo V.A."/>
        </authorList>
    </citation>
    <scope>NUCLEOTIDE SEQUENCE [LARGE SCALE GENOMIC DNA]</scope>
    <source>
        <strain evidence="2 3">CIP 106629</strain>
    </source>
</reference>
<protein>
    <submittedName>
        <fullName evidence="2">Iron utilization protein</fullName>
    </submittedName>
</protein>
<comment type="caution">
    <text evidence="2">The sequence shown here is derived from an EMBL/GenBank/DDBJ whole genome shotgun (WGS) entry which is preliminary data.</text>
</comment>
<dbReference type="Pfam" id="PF08021">
    <property type="entry name" value="FAD_binding_9"/>
    <property type="match status" value="1"/>
</dbReference>
<accession>A0A0A2DI80</accession>
<dbReference type="CDD" id="cd06193">
    <property type="entry name" value="siderophore_interacting"/>
    <property type="match status" value="1"/>
</dbReference>
<dbReference type="GO" id="GO:0016491">
    <property type="term" value="F:oxidoreductase activity"/>
    <property type="evidence" value="ECO:0007669"/>
    <property type="project" value="InterPro"/>
</dbReference>
<evidence type="ECO:0000259" key="1">
    <source>
        <dbReference type="PROSITE" id="PS51384"/>
    </source>
</evidence>
<dbReference type="Pfam" id="PF04954">
    <property type="entry name" value="SIP"/>
    <property type="match status" value="1"/>
</dbReference>
<dbReference type="PANTHER" id="PTHR30157:SF0">
    <property type="entry name" value="NADPH-DEPENDENT FERRIC-CHELATE REDUCTASE"/>
    <property type="match status" value="1"/>
</dbReference>
<dbReference type="EMBL" id="JRVJ01000004">
    <property type="protein sequence ID" value="KGM18883.1"/>
    <property type="molecule type" value="Genomic_DNA"/>
</dbReference>
<dbReference type="InterPro" id="IPR017927">
    <property type="entry name" value="FAD-bd_FR_type"/>
</dbReference>